<dbReference type="InterPro" id="IPR038461">
    <property type="entry name" value="Schlafen_AlbA_2_dom_sf"/>
</dbReference>
<dbReference type="PANTHER" id="PTHR30595">
    <property type="entry name" value="GLPR-RELATED TRANSCRIPTIONAL REPRESSOR"/>
    <property type="match status" value="1"/>
</dbReference>
<dbReference type="EMBL" id="QGKS01000286">
    <property type="protein sequence ID" value="PWR12618.1"/>
    <property type="molecule type" value="Genomic_DNA"/>
</dbReference>
<accession>A0A317DCZ6</accession>
<evidence type="ECO:0000259" key="1">
    <source>
        <dbReference type="Pfam" id="PF04326"/>
    </source>
</evidence>
<dbReference type="GO" id="GO:0005524">
    <property type="term" value="F:ATP binding"/>
    <property type="evidence" value="ECO:0007669"/>
    <property type="project" value="UniProtKB-KW"/>
</dbReference>
<name>A0A317DCZ6_9ACTN</name>
<dbReference type="AlphaFoldDB" id="A0A317DCZ6"/>
<evidence type="ECO:0000313" key="2">
    <source>
        <dbReference type="EMBL" id="PWR12618.1"/>
    </source>
</evidence>
<dbReference type="Gene3D" id="3.30.950.30">
    <property type="entry name" value="Schlafen, AAA domain"/>
    <property type="match status" value="1"/>
</dbReference>
<dbReference type="Proteomes" id="UP000246050">
    <property type="component" value="Unassembled WGS sequence"/>
</dbReference>
<proteinExistence type="predicted"/>
<dbReference type="Pfam" id="PF04326">
    <property type="entry name" value="SLFN_AlbA_2"/>
    <property type="match status" value="1"/>
</dbReference>
<dbReference type="PANTHER" id="PTHR30595:SF6">
    <property type="entry name" value="SCHLAFEN ALBA-2 DOMAIN-CONTAINING PROTEIN"/>
    <property type="match status" value="1"/>
</dbReference>
<organism evidence="2 3">
    <name type="scientific">Micromonospora sicca</name>
    <dbReference type="NCBI Taxonomy" id="2202420"/>
    <lineage>
        <taxon>Bacteria</taxon>
        <taxon>Bacillati</taxon>
        <taxon>Actinomycetota</taxon>
        <taxon>Actinomycetes</taxon>
        <taxon>Micromonosporales</taxon>
        <taxon>Micromonosporaceae</taxon>
        <taxon>Micromonospora</taxon>
    </lineage>
</organism>
<feature type="domain" description="Schlafen AlbA-2" evidence="1">
    <location>
        <begin position="259"/>
        <end position="377"/>
    </location>
</feature>
<keyword evidence="2" id="KW-0067">ATP-binding</keyword>
<keyword evidence="2" id="KW-0547">Nucleotide-binding</keyword>
<dbReference type="InterPro" id="IPR007421">
    <property type="entry name" value="Schlafen_AlbA_2_dom"/>
</dbReference>
<gene>
    <name evidence="2" type="ORF">DKT69_23395</name>
</gene>
<evidence type="ECO:0000313" key="3">
    <source>
        <dbReference type="Proteomes" id="UP000246050"/>
    </source>
</evidence>
<protein>
    <submittedName>
        <fullName evidence="2">ATP-binding protein</fullName>
    </submittedName>
</protein>
<comment type="caution">
    <text evidence="2">The sequence shown here is derived from an EMBL/GenBank/DDBJ whole genome shotgun (WGS) entry which is preliminary data.</text>
</comment>
<reference evidence="2 3" key="1">
    <citation type="submission" date="2018-05" db="EMBL/GenBank/DDBJ databases">
        <title>Micromonosporas from Atacama Desert.</title>
        <authorList>
            <person name="Carro L."/>
            <person name="Golinska P."/>
            <person name="Klenk H.-P."/>
            <person name="Goodfellow M."/>
        </authorList>
    </citation>
    <scope>NUCLEOTIDE SEQUENCE [LARGE SCALE GENOMIC DNA]</scope>
    <source>
        <strain evidence="2 3">4G51</strain>
    </source>
</reference>
<sequence>MGVRLAVVREADEWQLRRADVVLDAPTPLMPRLWTYPQEAFIEQQVPGTVAASLLSGHPQEVAGYKVVAPKPAAPNATFERIAGQRRFGALVTAWPRTEWRISGEQTSVRQDGLLIGNGPSYLNYTAACSAFFDGAAPDHQGHGNLWRVIRHDRRAWLHRIKITPVSVVVGVQGDDLRGVRLELSSPTSSVSRPVGSTGRVTIRLSGGLGQHALLLLRTAEEWLDYRYFDSPIPGSVQDASVIFEQPGADLELLMAGGEGQYVEFKKTVTRQQEDKRSFLKTVAAFASWNSGTVLVGIDDDGQVVGVPADDRDKLQLLIASIIRDSIEPEPTYVVRWVEHDGRHVLLLEVQGRPRWHVLEPKRPEFYVRRGASTMPAKREQIGEGFGQNVTGNLGQVRV</sequence>